<protein>
    <submittedName>
        <fullName evidence="2">Uncharacterized protein</fullName>
    </submittedName>
</protein>
<gene>
    <name evidence="2" type="ORF">GcC1_096023</name>
</gene>
<dbReference type="AlphaFoldDB" id="A0A420IBB2"/>
<evidence type="ECO:0000313" key="3">
    <source>
        <dbReference type="Proteomes" id="UP000285405"/>
    </source>
</evidence>
<comment type="caution">
    <text evidence="2">The sequence shown here is derived from an EMBL/GenBank/DDBJ whole genome shotgun (WGS) entry which is preliminary data.</text>
</comment>
<evidence type="ECO:0000256" key="1">
    <source>
        <dbReference type="SAM" id="MobiDB-lite"/>
    </source>
</evidence>
<feature type="region of interest" description="Disordered" evidence="1">
    <location>
        <begin position="31"/>
        <end position="50"/>
    </location>
</feature>
<proteinExistence type="predicted"/>
<organism evidence="2 3">
    <name type="scientific">Golovinomyces cichoracearum</name>
    <dbReference type="NCBI Taxonomy" id="62708"/>
    <lineage>
        <taxon>Eukaryota</taxon>
        <taxon>Fungi</taxon>
        <taxon>Dikarya</taxon>
        <taxon>Ascomycota</taxon>
        <taxon>Pezizomycotina</taxon>
        <taxon>Leotiomycetes</taxon>
        <taxon>Erysiphales</taxon>
        <taxon>Erysiphaceae</taxon>
        <taxon>Golovinomyces</taxon>
    </lineage>
</organism>
<dbReference type="EMBL" id="MCBR01009657">
    <property type="protein sequence ID" value="RKF71842.1"/>
    <property type="molecule type" value="Genomic_DNA"/>
</dbReference>
<dbReference type="Proteomes" id="UP000285405">
    <property type="component" value="Unassembled WGS sequence"/>
</dbReference>
<reference evidence="2 3" key="1">
    <citation type="journal article" date="2018" name="BMC Genomics">
        <title>Comparative genome analyses reveal sequence features reflecting distinct modes of host-adaptation between dicot and monocot powdery mildew.</title>
        <authorList>
            <person name="Wu Y."/>
            <person name="Ma X."/>
            <person name="Pan Z."/>
            <person name="Kale S.D."/>
            <person name="Song Y."/>
            <person name="King H."/>
            <person name="Zhang Q."/>
            <person name="Presley C."/>
            <person name="Deng X."/>
            <person name="Wei C.I."/>
            <person name="Xiao S."/>
        </authorList>
    </citation>
    <scope>NUCLEOTIDE SEQUENCE [LARGE SCALE GENOMIC DNA]</scope>
    <source>
        <strain evidence="2">UCSC1</strain>
    </source>
</reference>
<name>A0A420IBB2_9PEZI</name>
<sequence length="133" mass="14916">MLYYSFVIRALPGRVATAGYRTIAAISIQDAEGETGDSVEPPELTPFGRSRLNNRKRKASIAIKPTKKKKATGAEILATAMISISRKLGRATLTIEREMEERTQSYRKSFELIKSEYSDIYDCLDDIVAFYLA</sequence>
<evidence type="ECO:0000313" key="2">
    <source>
        <dbReference type="EMBL" id="RKF71842.1"/>
    </source>
</evidence>
<accession>A0A420IBB2</accession>